<name>A0A136JEQ5_9PEZI</name>
<feature type="compositionally biased region" description="Polar residues" evidence="1">
    <location>
        <begin position="52"/>
        <end position="68"/>
    </location>
</feature>
<keyword evidence="2" id="KW-0732">Signal</keyword>
<evidence type="ECO:0000256" key="1">
    <source>
        <dbReference type="SAM" id="MobiDB-lite"/>
    </source>
</evidence>
<evidence type="ECO:0000313" key="3">
    <source>
        <dbReference type="EMBL" id="KXJ95629.1"/>
    </source>
</evidence>
<dbReference type="Proteomes" id="UP000070501">
    <property type="component" value="Unassembled WGS sequence"/>
</dbReference>
<dbReference type="InParanoid" id="A0A136JEQ5"/>
<proteinExistence type="predicted"/>
<keyword evidence="4" id="KW-1185">Reference proteome</keyword>
<feature type="region of interest" description="Disordered" evidence="1">
    <location>
        <begin position="132"/>
        <end position="152"/>
    </location>
</feature>
<evidence type="ECO:0000313" key="4">
    <source>
        <dbReference type="Proteomes" id="UP000070501"/>
    </source>
</evidence>
<dbReference type="AlphaFoldDB" id="A0A136JEQ5"/>
<protein>
    <submittedName>
        <fullName evidence="3">Uncharacterized protein</fullName>
    </submittedName>
</protein>
<dbReference type="EMBL" id="KQ964246">
    <property type="protein sequence ID" value="KXJ95629.1"/>
    <property type="molecule type" value="Genomic_DNA"/>
</dbReference>
<gene>
    <name evidence="3" type="ORF">Micbo1qcDRAFT_192586</name>
</gene>
<accession>A0A136JEQ5</accession>
<feature type="chain" id="PRO_5007293704" evidence="2">
    <location>
        <begin position="29"/>
        <end position="319"/>
    </location>
</feature>
<sequence length="319" mass="35150">MPRAEWQSSLPRSILCLLEEILAFAVEAGPYDESVRSLAERERAREKEIPQTGASEALTSSNSKINNNNRDHLGSGSTLSKPPLSALATSLDTKFEQSERIIGLRPEVQALKLSAISTQRGKIAPDQVIVKKRDRGGEDSSGTKTRNRGTVRITPLGSPCGIDWGSREFKYKHRSHLESRHSVTPGCSGLCDGRHESATNFQGSLLDDATRSGNFALGFQPVGTGRSRETTPPLALGPAGQTWMIDIDTLLVLLLGAAAPHHPPWWSSRSCQGPGRPSWAHLAEPSLTSLLRWHGHWLRGTRRFDRRHWRLASVARWHG</sequence>
<feature type="region of interest" description="Disordered" evidence="1">
    <location>
        <begin position="42"/>
        <end position="84"/>
    </location>
</feature>
<organism evidence="3 4">
    <name type="scientific">Microdochium bolleyi</name>
    <dbReference type="NCBI Taxonomy" id="196109"/>
    <lineage>
        <taxon>Eukaryota</taxon>
        <taxon>Fungi</taxon>
        <taxon>Dikarya</taxon>
        <taxon>Ascomycota</taxon>
        <taxon>Pezizomycotina</taxon>
        <taxon>Sordariomycetes</taxon>
        <taxon>Xylariomycetidae</taxon>
        <taxon>Xylariales</taxon>
        <taxon>Microdochiaceae</taxon>
        <taxon>Microdochium</taxon>
    </lineage>
</organism>
<feature type="signal peptide" evidence="2">
    <location>
        <begin position="1"/>
        <end position="28"/>
    </location>
</feature>
<reference evidence="4" key="1">
    <citation type="submission" date="2016-02" db="EMBL/GenBank/DDBJ databases">
        <title>Draft genome sequence of Microdochium bolleyi, a fungal endophyte of beachgrass.</title>
        <authorList>
            <consortium name="DOE Joint Genome Institute"/>
            <person name="David A.S."/>
            <person name="May G."/>
            <person name="Haridas S."/>
            <person name="Lim J."/>
            <person name="Wang M."/>
            <person name="Labutti K."/>
            <person name="Lipzen A."/>
            <person name="Barry K."/>
            <person name="Grigoriev I.V."/>
        </authorList>
    </citation>
    <scope>NUCLEOTIDE SEQUENCE [LARGE SCALE GENOMIC DNA]</scope>
    <source>
        <strain evidence="4">J235TASD1</strain>
    </source>
</reference>
<evidence type="ECO:0000256" key="2">
    <source>
        <dbReference type="SAM" id="SignalP"/>
    </source>
</evidence>